<evidence type="ECO:0000256" key="1">
    <source>
        <dbReference type="SAM" id="Phobius"/>
    </source>
</evidence>
<gene>
    <name evidence="2" type="ORF">ACFYKX_13450</name>
</gene>
<keyword evidence="3" id="KW-1185">Reference proteome</keyword>
<dbReference type="EMBL" id="JBIACK010000006">
    <property type="protein sequence ID" value="MFE8701604.1"/>
    <property type="molecule type" value="Genomic_DNA"/>
</dbReference>
<evidence type="ECO:0000313" key="2">
    <source>
        <dbReference type="EMBL" id="MFE8701604.1"/>
    </source>
</evidence>
<name>A0ABW6KCY2_9BACI</name>
<comment type="caution">
    <text evidence="2">The sequence shown here is derived from an EMBL/GenBank/DDBJ whole genome shotgun (WGS) entry which is preliminary data.</text>
</comment>
<protein>
    <submittedName>
        <fullName evidence="2">DUF2198 family protein</fullName>
    </submittedName>
</protein>
<dbReference type="RefSeq" id="WP_389361574.1">
    <property type="nucleotide sequence ID" value="NZ_JBIACK010000006.1"/>
</dbReference>
<feature type="transmembrane region" description="Helical" evidence="1">
    <location>
        <begin position="12"/>
        <end position="29"/>
    </location>
</feature>
<keyword evidence="1" id="KW-0812">Transmembrane</keyword>
<feature type="transmembrane region" description="Helical" evidence="1">
    <location>
        <begin position="58"/>
        <end position="76"/>
    </location>
</feature>
<keyword evidence="1" id="KW-0472">Membrane</keyword>
<keyword evidence="1" id="KW-1133">Transmembrane helix</keyword>
<accession>A0ABW6KCY2</accession>
<evidence type="ECO:0000313" key="3">
    <source>
        <dbReference type="Proteomes" id="UP001601059"/>
    </source>
</evidence>
<dbReference type="InterPro" id="IPR019242">
    <property type="entry name" value="DUF2198"/>
</dbReference>
<proteinExistence type="predicted"/>
<sequence length="87" mass="9775">MFILLKKVSQVLVKVILALLLPGLLVVLFTRVTYNHIIGLVLTLALIAASVYKGYTNSFYLIVVDTISLTVGFWYARNMKKRTKQSA</sequence>
<reference evidence="2 3" key="1">
    <citation type="submission" date="2024-08" db="EMBL/GenBank/DDBJ databases">
        <title>Two novel Cytobacillus novel species.</title>
        <authorList>
            <person name="Liu G."/>
        </authorList>
    </citation>
    <scope>NUCLEOTIDE SEQUENCE [LARGE SCALE GENOMIC DNA]</scope>
    <source>
        <strain evidence="2 3">FJAT-54145</strain>
    </source>
</reference>
<organism evidence="2 3">
    <name type="scientific">Cytobacillus spartinae</name>
    <dbReference type="NCBI Taxonomy" id="3299023"/>
    <lineage>
        <taxon>Bacteria</taxon>
        <taxon>Bacillati</taxon>
        <taxon>Bacillota</taxon>
        <taxon>Bacilli</taxon>
        <taxon>Bacillales</taxon>
        <taxon>Bacillaceae</taxon>
        <taxon>Cytobacillus</taxon>
    </lineage>
</organism>
<dbReference type="Pfam" id="PF09964">
    <property type="entry name" value="DUF2198"/>
    <property type="match status" value="1"/>
</dbReference>
<dbReference type="Proteomes" id="UP001601059">
    <property type="component" value="Unassembled WGS sequence"/>
</dbReference>